<reference evidence="4" key="3">
    <citation type="submission" date="2025-09" db="UniProtKB">
        <authorList>
            <consortium name="Ensembl"/>
        </authorList>
    </citation>
    <scope>IDENTIFICATION</scope>
</reference>
<feature type="transmembrane region" description="Helical" evidence="2">
    <location>
        <begin position="282"/>
        <end position="306"/>
    </location>
</feature>
<dbReference type="PROSITE" id="PS50835">
    <property type="entry name" value="IG_LIKE"/>
    <property type="match status" value="2"/>
</dbReference>
<dbReference type="GeneTree" id="ENSGT00940000165076"/>
<organism evidence="4 5">
    <name type="scientific">Denticeps clupeoides</name>
    <name type="common">denticle herring</name>
    <dbReference type="NCBI Taxonomy" id="299321"/>
    <lineage>
        <taxon>Eukaryota</taxon>
        <taxon>Metazoa</taxon>
        <taxon>Chordata</taxon>
        <taxon>Craniata</taxon>
        <taxon>Vertebrata</taxon>
        <taxon>Euteleostomi</taxon>
        <taxon>Actinopterygii</taxon>
        <taxon>Neopterygii</taxon>
        <taxon>Teleostei</taxon>
        <taxon>Clupei</taxon>
        <taxon>Clupeiformes</taxon>
        <taxon>Denticipitoidei</taxon>
        <taxon>Denticipitidae</taxon>
        <taxon>Denticeps</taxon>
    </lineage>
</organism>
<accession>A0AAY4B0M8</accession>
<dbReference type="Ensembl" id="ENSDCDT00010015321.1">
    <property type="protein sequence ID" value="ENSDCDP00010014542.1"/>
    <property type="gene ID" value="ENSDCDG00010006644.1"/>
</dbReference>
<evidence type="ECO:0000256" key="1">
    <source>
        <dbReference type="SAM" id="MobiDB-lite"/>
    </source>
</evidence>
<dbReference type="InterPro" id="IPR052307">
    <property type="entry name" value="EJ_Adhesion_Regulator"/>
</dbReference>
<evidence type="ECO:0000313" key="4">
    <source>
        <dbReference type="Ensembl" id="ENSDCDP00010014542.1"/>
    </source>
</evidence>
<reference evidence="4" key="2">
    <citation type="submission" date="2025-08" db="UniProtKB">
        <authorList>
            <consortium name="Ensembl"/>
        </authorList>
    </citation>
    <scope>IDENTIFICATION</scope>
</reference>
<keyword evidence="2" id="KW-0472">Membrane</keyword>
<dbReference type="InterPro" id="IPR013783">
    <property type="entry name" value="Ig-like_fold"/>
</dbReference>
<gene>
    <name evidence="4" type="primary">vsig8a</name>
</gene>
<feature type="domain" description="Ig-like" evidence="3">
    <location>
        <begin position="185"/>
        <end position="270"/>
    </location>
</feature>
<proteinExistence type="predicted"/>
<keyword evidence="5" id="KW-1185">Reference proteome</keyword>
<dbReference type="Proteomes" id="UP000694580">
    <property type="component" value="Chromosome 3"/>
</dbReference>
<feature type="region of interest" description="Disordered" evidence="1">
    <location>
        <begin position="319"/>
        <end position="342"/>
    </location>
</feature>
<keyword evidence="2" id="KW-1133">Transmembrane helix</keyword>
<dbReference type="Pfam" id="PF13927">
    <property type="entry name" value="Ig_3"/>
    <property type="match status" value="1"/>
</dbReference>
<dbReference type="PANTHER" id="PTHR44468">
    <property type="entry name" value="COXSACKIEVIRUS AND ADENOVIRUS RECEPTOR-RELATED"/>
    <property type="match status" value="1"/>
</dbReference>
<dbReference type="InterPro" id="IPR003599">
    <property type="entry name" value="Ig_sub"/>
</dbReference>
<evidence type="ECO:0000313" key="5">
    <source>
        <dbReference type="Proteomes" id="UP000694580"/>
    </source>
</evidence>
<feature type="compositionally biased region" description="Low complexity" evidence="1">
    <location>
        <begin position="331"/>
        <end position="342"/>
    </location>
</feature>
<dbReference type="SUPFAM" id="SSF48726">
    <property type="entry name" value="Immunoglobulin"/>
    <property type="match status" value="2"/>
</dbReference>
<evidence type="ECO:0000259" key="3">
    <source>
        <dbReference type="PROSITE" id="PS50835"/>
    </source>
</evidence>
<keyword evidence="2" id="KW-0812">Transmembrane</keyword>
<reference evidence="4 5" key="1">
    <citation type="submission" date="2020-06" db="EMBL/GenBank/DDBJ databases">
        <authorList>
            <consortium name="Wellcome Sanger Institute Data Sharing"/>
        </authorList>
    </citation>
    <scope>NUCLEOTIDE SEQUENCE [LARGE SCALE GENOMIC DNA]</scope>
</reference>
<dbReference type="InterPro" id="IPR007110">
    <property type="entry name" value="Ig-like_dom"/>
</dbReference>
<protein>
    <recommendedName>
        <fullName evidence="3">Ig-like domain-containing protein</fullName>
    </recommendedName>
</protein>
<dbReference type="SMART" id="SM00409">
    <property type="entry name" value="IG"/>
    <property type="match status" value="2"/>
</dbReference>
<dbReference type="Pfam" id="PF07686">
    <property type="entry name" value="V-set"/>
    <property type="match status" value="1"/>
</dbReference>
<dbReference type="InterPro" id="IPR013106">
    <property type="entry name" value="Ig_V-set"/>
</dbReference>
<dbReference type="Gene3D" id="2.60.40.10">
    <property type="entry name" value="Immunoglobulins"/>
    <property type="match status" value="2"/>
</dbReference>
<evidence type="ECO:0000256" key="2">
    <source>
        <dbReference type="SAM" id="Phobius"/>
    </source>
</evidence>
<dbReference type="InterPro" id="IPR036179">
    <property type="entry name" value="Ig-like_dom_sf"/>
</dbReference>
<sequence length="376" mass="40609">MHILVELPPSILSRRQAPQAADLFRFCFNRPYRWADMGQSGAAAMIGLVFGLALMLSEDVASAMQITSTGPPTVQKALGESVTLACTYTPGPLDTGELDIEWSVINPDTTQRDQMLISYSGGRKHVLGSHELVEGLDFAATDPSNGDASISISSLTPAHTGVYLCKVKKMPGFDSRKISLSVLEPPSKLKCWVEGDEGVGESVSLHCKASQGLAPLQYEWNREFGGSIPSSAIQHPQTGKLVISNHSAAFAGVYRCDASNAVGKDKCKLNLRAVKPPSRAGVIAGIVVGCLLLIIVLIILIWLFIYKYERHPRFEKEMSNEIREDVPAPESRPSSRVSRTRSGLAYSQVGENVKHPSSTSTGYSAANGGNRYGYVV</sequence>
<feature type="domain" description="Ig-like" evidence="3">
    <location>
        <begin position="79"/>
        <end position="181"/>
    </location>
</feature>
<name>A0AAY4B0M8_9TELE</name>
<dbReference type="PANTHER" id="PTHR44468:SF1">
    <property type="entry name" value="V-SET AND IMMUNOGLOBULIN DOMAIN CONTAINING 8A ISOFORM 1"/>
    <property type="match status" value="1"/>
</dbReference>
<dbReference type="AlphaFoldDB" id="A0AAY4B0M8"/>